<dbReference type="Gene3D" id="1.10.150.20">
    <property type="entry name" value="5' to 3' exonuclease, C-terminal subdomain"/>
    <property type="match status" value="1"/>
</dbReference>
<dbReference type="InterPro" id="IPR010994">
    <property type="entry name" value="RuvA_2-like"/>
</dbReference>
<dbReference type="SMART" id="SM00891">
    <property type="entry name" value="ERCC4"/>
    <property type="match status" value="1"/>
</dbReference>
<evidence type="ECO:0000256" key="9">
    <source>
        <dbReference type="ARBA" id="ARBA00023242"/>
    </source>
</evidence>
<evidence type="ECO:0000256" key="1">
    <source>
        <dbReference type="ARBA" id="ARBA00004123"/>
    </source>
</evidence>
<dbReference type="GO" id="GO:0003697">
    <property type="term" value="F:single-stranded DNA binding"/>
    <property type="evidence" value="ECO:0007669"/>
    <property type="project" value="InterPro"/>
</dbReference>
<dbReference type="PANTHER" id="PTHR10150">
    <property type="entry name" value="DNA REPAIR ENDONUCLEASE XPF"/>
    <property type="match status" value="1"/>
</dbReference>
<dbReference type="EMBL" id="KQ434886">
    <property type="protein sequence ID" value="KZC10170.1"/>
    <property type="molecule type" value="Genomic_DNA"/>
</dbReference>
<evidence type="ECO:0000256" key="7">
    <source>
        <dbReference type="ARBA" id="ARBA00023125"/>
    </source>
</evidence>
<proteinExistence type="inferred from homology"/>
<feature type="compositionally biased region" description="Basic and acidic residues" evidence="11">
    <location>
        <begin position="1"/>
        <end position="11"/>
    </location>
</feature>
<dbReference type="FunFam" id="3.40.50.10130:FF:000002">
    <property type="entry name" value="DNA repair endonuclease XPF"/>
    <property type="match status" value="1"/>
</dbReference>
<dbReference type="InterPro" id="IPR047520">
    <property type="entry name" value="XPF_nuclease"/>
</dbReference>
<evidence type="ECO:0000313" key="13">
    <source>
        <dbReference type="EMBL" id="KZC10170.1"/>
    </source>
</evidence>
<dbReference type="Pfam" id="PF02732">
    <property type="entry name" value="ERCC4"/>
    <property type="match status" value="1"/>
</dbReference>
<evidence type="ECO:0000256" key="4">
    <source>
        <dbReference type="ARBA" id="ARBA00022759"/>
    </source>
</evidence>
<feature type="region of interest" description="Disordered" evidence="11">
    <location>
        <begin position="1129"/>
        <end position="1157"/>
    </location>
</feature>
<dbReference type="InterPro" id="IPR006167">
    <property type="entry name" value="XPF"/>
</dbReference>
<dbReference type="Gene3D" id="3.40.50.10130">
    <property type="match status" value="1"/>
</dbReference>
<dbReference type="STRING" id="178035.A0A154PG49"/>
<evidence type="ECO:0000256" key="10">
    <source>
        <dbReference type="ARBA" id="ARBA00072370"/>
    </source>
</evidence>
<keyword evidence="14" id="KW-1185">Reference proteome</keyword>
<keyword evidence="9" id="KW-0539">Nucleus</keyword>
<keyword evidence="5" id="KW-0227">DNA damage</keyword>
<organism evidence="13 14">
    <name type="scientific">Dufourea novaeangliae</name>
    <name type="common">Sweat bee</name>
    <dbReference type="NCBI Taxonomy" id="178035"/>
    <lineage>
        <taxon>Eukaryota</taxon>
        <taxon>Metazoa</taxon>
        <taxon>Ecdysozoa</taxon>
        <taxon>Arthropoda</taxon>
        <taxon>Hexapoda</taxon>
        <taxon>Insecta</taxon>
        <taxon>Pterygota</taxon>
        <taxon>Neoptera</taxon>
        <taxon>Endopterygota</taxon>
        <taxon>Hymenoptera</taxon>
        <taxon>Apocrita</taxon>
        <taxon>Aculeata</taxon>
        <taxon>Apoidea</taxon>
        <taxon>Anthophila</taxon>
        <taxon>Halictidae</taxon>
        <taxon>Rophitinae</taxon>
        <taxon>Dufourea</taxon>
    </lineage>
</organism>
<keyword evidence="3" id="KW-0540">Nuclease</keyword>
<accession>A0A154PG49</accession>
<keyword evidence="8" id="KW-0234">DNA repair</keyword>
<keyword evidence="7" id="KW-0238">DNA-binding</keyword>
<dbReference type="NCBIfam" id="TIGR00596">
    <property type="entry name" value="rad1"/>
    <property type="match status" value="1"/>
</dbReference>
<feature type="compositionally biased region" description="Basic residues" evidence="11">
    <location>
        <begin position="1146"/>
        <end position="1157"/>
    </location>
</feature>
<dbReference type="GO" id="GO:1901255">
    <property type="term" value="P:nucleotide-excision repair involved in interstrand cross-link repair"/>
    <property type="evidence" value="ECO:0007669"/>
    <property type="project" value="TreeGrafter"/>
</dbReference>
<evidence type="ECO:0000256" key="3">
    <source>
        <dbReference type="ARBA" id="ARBA00022722"/>
    </source>
</evidence>
<feature type="compositionally biased region" description="Acidic residues" evidence="11">
    <location>
        <begin position="715"/>
        <end position="724"/>
    </location>
</feature>
<dbReference type="Proteomes" id="UP000076502">
    <property type="component" value="Unassembled WGS sequence"/>
</dbReference>
<evidence type="ECO:0000256" key="11">
    <source>
        <dbReference type="SAM" id="MobiDB-lite"/>
    </source>
</evidence>
<dbReference type="GO" id="GO:0000724">
    <property type="term" value="P:double-strand break repair via homologous recombination"/>
    <property type="evidence" value="ECO:0007669"/>
    <property type="project" value="TreeGrafter"/>
</dbReference>
<dbReference type="InterPro" id="IPR006166">
    <property type="entry name" value="ERCC4_domain"/>
</dbReference>
<sequence length="1157" mass="131615">MKSRLEEERRSGVSVQSPQVGALATELAKRDSSARPRVFSKQPNHEPTGSASRYHRQESRQEAEERSVSPRSISPIYHPRNRVNSNDQRRLESVECTPGEIKVESRAGQHAAASTRATAQLALVGCWCWLAFQGIFPRWTSSGSGVPRRSPLANGNRSGDEDRGKDPRTPTRYRMFYEVWDHLRLGIKNVKLAKEFCAAQLDYCNISTVPYVLAFKEKLLHYISDEVAGGSYKYYSLTYDGFIRIILTSEIGDADIYASQITAKPTYEPDQYCLKSATCGEDIILIPDRGLGIETVFANILKAYIDPGNLVIVLGTTNHDEQYFIDTLKKSGVKQLPRVITSECSSDERAIMYLEGGAMFMSGPILVVDLLKNRVPLNLVTGILVYRAHNILNSYQEAFALRLYRQNNKVCFIKAFSNSALAFTVGFMQVERVMKTLFVKQLYLWPRFHSLVNSSLGEHEPEVIEFHVKITPKMLNIQSSLLDVMNYVVKEIKKLNKYVDLDELTVENAIARKFHKQLQSQLDPMWHQLSSTSKQLLSDLKTLRALLACLTHEDCVSFYSMLNRLRTMEYAVKNSGWLMLDSVDILFKNAKDRVYNEKTGELKPEANPKWTALTEVLLEIQHQNKKKGNSGDVEKILVLVHDRNICYQLRNYLTMGSDKYLLYEAMKKLPHKEILKSRYIINLYKIKFAKKINPTDVIIISEQNVEGESTSGETNNDDTDESEQDTYVLTLSQQINEEDRSNSSEDKDKNQTLFQDCSQMAELDLTSVTTDAPIILIQSLKRNGDPMSLQRALAEHMPRNIIMYVADISAVRQIEVYQNNNPTIDTKVYFLIYEGSVEEQEYLTSLRREKEAFHKLINAKTTMIIPADQDGKTEDSLSLSMQTDTDAEDNTRKGGLQIPSDVTNTVIVDMREFRSELPAILYTRGFKIEPVTLQVGDYILSPEICVERKSISDLIGSLNSGRLYNQAISMTRHYTKPMLLIEFDPNKPFCFQGYYYASKDVQNMFITSKLQLLTMHFPRLKLVWSPGPHATAQLFEELKQGRSQPNAITAAQIGVEENKQMGTEKFNSRIQDFIARLPGATTKNVHAILNNGQSLDHLNKLTKEELTEMIGNKNEAQMLYSAFHEKISPAEEKSKTNGKKATYSRGRGKRLFSKIKQ</sequence>
<reference evidence="13 14" key="1">
    <citation type="submission" date="2015-07" db="EMBL/GenBank/DDBJ databases">
        <title>The genome of Dufourea novaeangliae.</title>
        <authorList>
            <person name="Pan H."/>
            <person name="Kapheim K."/>
        </authorList>
    </citation>
    <scope>NUCLEOTIDE SEQUENCE [LARGE SCALE GENOMIC DNA]</scope>
    <source>
        <strain evidence="13">0120121106</strain>
        <tissue evidence="13">Whole body</tissue>
    </source>
</reference>
<dbReference type="GO" id="GO:0000014">
    <property type="term" value="F:single-stranded DNA endodeoxyribonuclease activity"/>
    <property type="evidence" value="ECO:0007669"/>
    <property type="project" value="TreeGrafter"/>
</dbReference>
<dbReference type="GO" id="GO:0000712">
    <property type="term" value="P:resolution of meiotic recombination intermediates"/>
    <property type="evidence" value="ECO:0007669"/>
    <property type="project" value="TreeGrafter"/>
</dbReference>
<evidence type="ECO:0000256" key="6">
    <source>
        <dbReference type="ARBA" id="ARBA00022801"/>
    </source>
</evidence>
<dbReference type="InterPro" id="IPR011335">
    <property type="entry name" value="Restrct_endonuc-II-like"/>
</dbReference>
<comment type="subcellular location">
    <subcellularLocation>
        <location evidence="1">Nucleus</location>
    </subcellularLocation>
</comment>
<feature type="compositionally biased region" description="Polar residues" evidence="11">
    <location>
        <begin position="41"/>
        <end position="51"/>
    </location>
</feature>
<comment type="similarity">
    <text evidence="2">Belongs to the XPF family.</text>
</comment>
<dbReference type="OrthoDB" id="361020at2759"/>
<evidence type="ECO:0000313" key="14">
    <source>
        <dbReference type="Proteomes" id="UP000076502"/>
    </source>
</evidence>
<protein>
    <recommendedName>
        <fullName evidence="10">DNA repair endonuclease XPF</fullName>
    </recommendedName>
</protein>
<keyword evidence="6" id="KW-0378">Hydrolase</keyword>
<feature type="compositionally biased region" description="Basic and acidic residues" evidence="11">
    <location>
        <begin position="158"/>
        <end position="169"/>
    </location>
</feature>
<evidence type="ECO:0000256" key="5">
    <source>
        <dbReference type="ARBA" id="ARBA00022763"/>
    </source>
</evidence>
<dbReference type="GO" id="GO:0003684">
    <property type="term" value="F:damaged DNA binding"/>
    <property type="evidence" value="ECO:0007669"/>
    <property type="project" value="TreeGrafter"/>
</dbReference>
<dbReference type="InterPro" id="IPR031420">
    <property type="entry name" value="UPF0669"/>
</dbReference>
<gene>
    <name evidence="13" type="ORF">WN55_01153</name>
</gene>
<feature type="region of interest" description="Disordered" evidence="11">
    <location>
        <begin position="141"/>
        <end position="169"/>
    </location>
</feature>
<name>A0A154PG49_DUFNO</name>
<feature type="region of interest" description="Disordered" evidence="11">
    <location>
        <begin position="1"/>
        <end position="92"/>
    </location>
</feature>
<dbReference type="PANTHER" id="PTHR10150:SF0">
    <property type="entry name" value="DNA REPAIR ENDONUCLEASE XPF"/>
    <property type="match status" value="1"/>
</dbReference>
<dbReference type="AlphaFoldDB" id="A0A154PG49"/>
<keyword evidence="4 13" id="KW-0255">Endonuclease</keyword>
<feature type="region of interest" description="Disordered" evidence="11">
    <location>
        <begin position="871"/>
        <end position="893"/>
    </location>
</feature>
<feature type="compositionally biased region" description="Polar residues" evidence="11">
    <location>
        <begin position="704"/>
        <end position="714"/>
    </location>
</feature>
<dbReference type="SUPFAM" id="SSF52980">
    <property type="entry name" value="Restriction endonuclease-like"/>
    <property type="match status" value="1"/>
</dbReference>
<evidence type="ECO:0000259" key="12">
    <source>
        <dbReference type="SMART" id="SM00891"/>
    </source>
</evidence>
<dbReference type="GO" id="GO:0000110">
    <property type="term" value="C:nucleotide-excision repair factor 1 complex"/>
    <property type="evidence" value="ECO:0007669"/>
    <property type="project" value="TreeGrafter"/>
</dbReference>
<evidence type="ECO:0000256" key="8">
    <source>
        <dbReference type="ARBA" id="ARBA00023204"/>
    </source>
</evidence>
<dbReference type="CDD" id="cd20078">
    <property type="entry name" value="XPF_nuclease_XPF_euk"/>
    <property type="match status" value="1"/>
</dbReference>
<feature type="domain" description="ERCC4" evidence="12">
    <location>
        <begin position="905"/>
        <end position="985"/>
    </location>
</feature>
<feature type="compositionally biased region" description="Basic and acidic residues" evidence="11">
    <location>
        <begin position="55"/>
        <end position="68"/>
    </location>
</feature>
<feature type="region of interest" description="Disordered" evidence="11">
    <location>
        <begin position="704"/>
        <end position="724"/>
    </location>
</feature>
<dbReference type="Pfam" id="PF17065">
    <property type="entry name" value="UPF0669"/>
    <property type="match status" value="1"/>
</dbReference>
<dbReference type="SUPFAM" id="SSF47781">
    <property type="entry name" value="RuvA domain 2-like"/>
    <property type="match status" value="1"/>
</dbReference>
<evidence type="ECO:0000256" key="2">
    <source>
        <dbReference type="ARBA" id="ARBA00010015"/>
    </source>
</evidence>